<reference evidence="1" key="1">
    <citation type="submission" date="2014-09" db="EMBL/GenBank/DDBJ databases">
        <authorList>
            <person name="Magalhaes I.L.F."/>
            <person name="Oliveira U."/>
            <person name="Santos F.R."/>
            <person name="Vidigal T.H.D.A."/>
            <person name="Brescovit A.D."/>
            <person name="Santos A.J."/>
        </authorList>
    </citation>
    <scope>NUCLEOTIDE SEQUENCE</scope>
    <source>
        <tissue evidence="1">Shoot tissue taken approximately 20 cm above the soil surface</tissue>
    </source>
</reference>
<organism evidence="1">
    <name type="scientific">Arundo donax</name>
    <name type="common">Giant reed</name>
    <name type="synonym">Donax arundinaceus</name>
    <dbReference type="NCBI Taxonomy" id="35708"/>
    <lineage>
        <taxon>Eukaryota</taxon>
        <taxon>Viridiplantae</taxon>
        <taxon>Streptophyta</taxon>
        <taxon>Embryophyta</taxon>
        <taxon>Tracheophyta</taxon>
        <taxon>Spermatophyta</taxon>
        <taxon>Magnoliopsida</taxon>
        <taxon>Liliopsida</taxon>
        <taxon>Poales</taxon>
        <taxon>Poaceae</taxon>
        <taxon>PACMAD clade</taxon>
        <taxon>Arundinoideae</taxon>
        <taxon>Arundineae</taxon>
        <taxon>Arundo</taxon>
    </lineage>
</organism>
<name>A0A0A9BBD6_ARUDO</name>
<protein>
    <submittedName>
        <fullName evidence="1">Uncharacterized protein</fullName>
    </submittedName>
</protein>
<evidence type="ECO:0000313" key="1">
    <source>
        <dbReference type="EMBL" id="JAD60611.1"/>
    </source>
</evidence>
<dbReference type="EMBL" id="GBRH01237284">
    <property type="protein sequence ID" value="JAD60611.1"/>
    <property type="molecule type" value="Transcribed_RNA"/>
</dbReference>
<dbReference type="AlphaFoldDB" id="A0A0A9BBD6"/>
<reference evidence="1" key="2">
    <citation type="journal article" date="2015" name="Data Brief">
        <title>Shoot transcriptome of the giant reed, Arundo donax.</title>
        <authorList>
            <person name="Barrero R.A."/>
            <person name="Guerrero F.D."/>
            <person name="Moolhuijzen P."/>
            <person name="Goolsby J.A."/>
            <person name="Tidwell J."/>
            <person name="Bellgard S.E."/>
            <person name="Bellgard M.I."/>
        </authorList>
    </citation>
    <scope>NUCLEOTIDE SEQUENCE</scope>
    <source>
        <tissue evidence="1">Shoot tissue taken approximately 20 cm above the soil surface</tissue>
    </source>
</reference>
<accession>A0A0A9BBD6</accession>
<proteinExistence type="predicted"/>
<sequence length="26" mass="2965">MNTTQSETLLCFLTCLYLYPLSHSVS</sequence>